<dbReference type="RefSeq" id="WP_099997744.1">
    <property type="nucleotide sequence ID" value="NZ_CP017940.1"/>
</dbReference>
<dbReference type="EMBL" id="MZMT01000020">
    <property type="protein sequence ID" value="PIO45379.1"/>
    <property type="molecule type" value="Genomic_DNA"/>
</dbReference>
<feature type="transmembrane region" description="Helical" evidence="8">
    <location>
        <begin position="251"/>
        <end position="273"/>
    </location>
</feature>
<dbReference type="InterPro" id="IPR000515">
    <property type="entry name" value="MetI-like"/>
</dbReference>
<feature type="transmembrane region" description="Helical" evidence="8">
    <location>
        <begin position="103"/>
        <end position="127"/>
    </location>
</feature>
<dbReference type="PANTHER" id="PTHR42929">
    <property type="entry name" value="INNER MEMBRANE ABC TRANSPORTER PERMEASE PROTEIN YDCU-RELATED-RELATED"/>
    <property type="match status" value="1"/>
</dbReference>
<feature type="domain" description="ABC transmembrane type-1" evidence="9">
    <location>
        <begin position="68"/>
        <end position="272"/>
    </location>
</feature>
<feature type="transmembrane region" description="Helical" evidence="8">
    <location>
        <begin position="147"/>
        <end position="172"/>
    </location>
</feature>
<evidence type="ECO:0000256" key="5">
    <source>
        <dbReference type="ARBA" id="ARBA00022692"/>
    </source>
</evidence>
<dbReference type="KEGG" id="pht:BLM14_01265"/>
<sequence>MALALNTKRGMVTAALVAPAVAWLFIFLVLPFIAMLVFSVGERAPEGGYQPAFTFAQFANLPARSAAFRNTLILAPIGSFVCLIVAYPVAYYLAVKASPRYRLLLVSLVVVPFWTSLLVRTYAWMYLLGSRGIPHLLGMIGFEDVRILNTPGAVLLGIVYGYLPLMIMPIYVSLEKLDRRLLEASADLGAKPVSTFFSVTLPLSLPGVMTGLALVTILLLGEYLIPQLLGGGKVFFIGNALVDLFLQSRNWPFGSAIAVTLVVVVVFVLLIAMRIAWKIAGTRQVDLV</sequence>
<protein>
    <submittedName>
        <fullName evidence="10">ABC transporter permease</fullName>
    </submittedName>
</protein>
<evidence type="ECO:0000256" key="2">
    <source>
        <dbReference type="ARBA" id="ARBA00007069"/>
    </source>
</evidence>
<evidence type="ECO:0000313" key="11">
    <source>
        <dbReference type="Proteomes" id="UP000232163"/>
    </source>
</evidence>
<evidence type="ECO:0000313" key="10">
    <source>
        <dbReference type="EMBL" id="PIO45379.1"/>
    </source>
</evidence>
<evidence type="ECO:0000256" key="1">
    <source>
        <dbReference type="ARBA" id="ARBA00004651"/>
    </source>
</evidence>
<reference evidence="11" key="1">
    <citation type="journal article" date="2017" name="Int J Environ Stud">
        <title>Does the Miocene-Pliocene relict legume Oxytropis triphylla form nitrogen-fixing nodules with a combination of bacterial strains?</title>
        <authorList>
            <person name="Safronova V."/>
            <person name="Belimov A."/>
            <person name="Sazanova A."/>
            <person name="Kuznetsova I."/>
            <person name="Popova J."/>
            <person name="Andronov E."/>
            <person name="Verkhozina A."/>
            <person name="Tikhonovich I."/>
        </authorList>
    </citation>
    <scope>NUCLEOTIDE SEQUENCE [LARGE SCALE GENOMIC DNA]</scope>
    <source>
        <strain evidence="11">Tri-38</strain>
    </source>
</reference>
<feature type="transmembrane region" description="Helical" evidence="8">
    <location>
        <begin position="12"/>
        <end position="38"/>
    </location>
</feature>
<dbReference type="OrthoDB" id="9807047at2"/>
<dbReference type="GO" id="GO:0005886">
    <property type="term" value="C:plasma membrane"/>
    <property type="evidence" value="ECO:0007669"/>
    <property type="project" value="UniProtKB-SubCell"/>
</dbReference>
<keyword evidence="6 8" id="KW-1133">Transmembrane helix</keyword>
<keyword evidence="3 8" id="KW-0813">Transport</keyword>
<comment type="subcellular location">
    <subcellularLocation>
        <location evidence="1 8">Cell membrane</location>
        <topology evidence="1 8">Multi-pass membrane protein</topology>
    </subcellularLocation>
</comment>
<dbReference type="SUPFAM" id="SSF161098">
    <property type="entry name" value="MetI-like"/>
    <property type="match status" value="1"/>
</dbReference>
<gene>
    <name evidence="10" type="ORF">B5P45_07880</name>
</gene>
<dbReference type="PROSITE" id="PS50928">
    <property type="entry name" value="ABC_TM1"/>
    <property type="match status" value="1"/>
</dbReference>
<name>A0A2N9W0W1_9HYPH</name>
<dbReference type="PANTHER" id="PTHR42929:SF1">
    <property type="entry name" value="INNER MEMBRANE ABC TRANSPORTER PERMEASE PROTEIN YDCU-RELATED"/>
    <property type="match status" value="1"/>
</dbReference>
<keyword evidence="11" id="KW-1185">Reference proteome</keyword>
<evidence type="ECO:0000256" key="6">
    <source>
        <dbReference type="ARBA" id="ARBA00022989"/>
    </source>
</evidence>
<feature type="transmembrane region" description="Helical" evidence="8">
    <location>
        <begin position="193"/>
        <end position="220"/>
    </location>
</feature>
<comment type="caution">
    <text evidence="10">The sequence shown here is derived from an EMBL/GenBank/DDBJ whole genome shotgun (WGS) entry which is preliminary data.</text>
</comment>
<evidence type="ECO:0000256" key="4">
    <source>
        <dbReference type="ARBA" id="ARBA00022475"/>
    </source>
</evidence>
<evidence type="ECO:0000256" key="3">
    <source>
        <dbReference type="ARBA" id="ARBA00022448"/>
    </source>
</evidence>
<dbReference type="Gene3D" id="1.10.3720.10">
    <property type="entry name" value="MetI-like"/>
    <property type="match status" value="1"/>
</dbReference>
<dbReference type="InterPro" id="IPR035906">
    <property type="entry name" value="MetI-like_sf"/>
</dbReference>
<organism evidence="10 11">
    <name type="scientific">Phyllobacterium zundukense</name>
    <dbReference type="NCBI Taxonomy" id="1867719"/>
    <lineage>
        <taxon>Bacteria</taxon>
        <taxon>Pseudomonadati</taxon>
        <taxon>Pseudomonadota</taxon>
        <taxon>Alphaproteobacteria</taxon>
        <taxon>Hyphomicrobiales</taxon>
        <taxon>Phyllobacteriaceae</taxon>
        <taxon>Phyllobacterium</taxon>
    </lineage>
</organism>
<evidence type="ECO:0000256" key="7">
    <source>
        <dbReference type="ARBA" id="ARBA00023136"/>
    </source>
</evidence>
<feature type="transmembrane region" description="Helical" evidence="8">
    <location>
        <begin position="72"/>
        <end position="94"/>
    </location>
</feature>
<evidence type="ECO:0000259" key="9">
    <source>
        <dbReference type="PROSITE" id="PS50928"/>
    </source>
</evidence>
<keyword evidence="7 8" id="KW-0472">Membrane</keyword>
<keyword evidence="5 8" id="KW-0812">Transmembrane</keyword>
<dbReference type="AlphaFoldDB" id="A0A2N9W0W1"/>
<proteinExistence type="inferred from homology"/>
<keyword evidence="4" id="KW-1003">Cell membrane</keyword>
<dbReference type="Proteomes" id="UP000232163">
    <property type="component" value="Unassembled WGS sequence"/>
</dbReference>
<accession>A0A2N9W0W1</accession>
<comment type="similarity">
    <text evidence="2">Belongs to the binding-protein-dependent transport system permease family. CysTW subfamily.</text>
</comment>
<dbReference type="GO" id="GO:0055085">
    <property type="term" value="P:transmembrane transport"/>
    <property type="evidence" value="ECO:0007669"/>
    <property type="project" value="InterPro"/>
</dbReference>
<dbReference type="CDD" id="cd06261">
    <property type="entry name" value="TM_PBP2"/>
    <property type="match status" value="1"/>
</dbReference>
<dbReference type="Pfam" id="PF00528">
    <property type="entry name" value="BPD_transp_1"/>
    <property type="match status" value="1"/>
</dbReference>
<evidence type="ECO:0000256" key="8">
    <source>
        <dbReference type="RuleBase" id="RU363032"/>
    </source>
</evidence>